<proteinExistence type="predicted"/>
<evidence type="ECO:0000313" key="4">
    <source>
        <dbReference type="Proteomes" id="UP000244915"/>
    </source>
</evidence>
<dbReference type="RefSeq" id="WP_108969706.1">
    <property type="nucleotide sequence ID" value="NZ_CP022190.1"/>
</dbReference>
<dbReference type="PROSITE" id="PS50198">
    <property type="entry name" value="PPIC_PPIASE_2"/>
    <property type="match status" value="1"/>
</dbReference>
<dbReference type="Proteomes" id="UP000244915">
    <property type="component" value="Chromosome 2"/>
</dbReference>
<dbReference type="EMBL" id="CP022190">
    <property type="protein sequence ID" value="AWI85747.1"/>
    <property type="molecule type" value="Genomic_DNA"/>
</dbReference>
<evidence type="ECO:0000259" key="2">
    <source>
        <dbReference type="PROSITE" id="PS50198"/>
    </source>
</evidence>
<dbReference type="GO" id="GO:0003755">
    <property type="term" value="F:peptidyl-prolyl cis-trans isomerase activity"/>
    <property type="evidence" value="ECO:0007669"/>
    <property type="project" value="UniProtKB-KW"/>
</dbReference>
<reference evidence="3 4" key="1">
    <citation type="submission" date="2017-06" db="EMBL/GenBank/DDBJ databases">
        <title>Yangia sp. YSBP01 complete genome sequence.</title>
        <authorList>
            <person name="Woo J.-H."/>
            <person name="Kim H.-S."/>
        </authorList>
    </citation>
    <scope>NUCLEOTIDE SEQUENCE [LARGE SCALE GENOMIC DNA]</scope>
    <source>
        <strain evidence="3 4">YSBP01</strain>
    </source>
</reference>
<dbReference type="OrthoDB" id="196786at2"/>
<evidence type="ECO:0000313" key="3">
    <source>
        <dbReference type="EMBL" id="AWI85747.1"/>
    </source>
</evidence>
<evidence type="ECO:0000256" key="1">
    <source>
        <dbReference type="PROSITE-ProRule" id="PRU00278"/>
    </source>
</evidence>
<dbReference type="AlphaFoldDB" id="A0A2U8HIJ9"/>
<keyword evidence="1" id="KW-0697">Rotamase</keyword>
<protein>
    <recommendedName>
        <fullName evidence="2">PpiC domain-containing protein</fullName>
    </recommendedName>
</protein>
<dbReference type="InterPro" id="IPR000297">
    <property type="entry name" value="PPIase_PpiC"/>
</dbReference>
<feature type="domain" description="PpiC" evidence="2">
    <location>
        <begin position="118"/>
        <end position="224"/>
    </location>
</feature>
<sequence>MTARTILSSPLLHFFVLGGLVFAIYGLVNDSPTVADPEAITLQPAEAGQLVARFTATWDRPPTEVELEGLMRAWALEEAQYREAVALGLDQDDSVIRMRLSQKMEFISEAGAATLEADDAVLQAHLEAHAERFAEPTKLAFEQVLLPADAGDADAMRRALEQGADPATLSRGSLLPTRLPLSAETAIDRLFGGGFARTISELAGSGWSGPVQSTYGHHLVRVIELRPAVLPPLEAIRPKVEQDWRSTRAREMREEFGKALLERYDVTLPSAGEILAK</sequence>
<accession>A0A2U8HIJ9</accession>
<organism evidence="3 4">
    <name type="scientific">Alloyangia pacifica</name>
    <dbReference type="NCBI Taxonomy" id="311180"/>
    <lineage>
        <taxon>Bacteria</taxon>
        <taxon>Pseudomonadati</taxon>
        <taxon>Pseudomonadota</taxon>
        <taxon>Alphaproteobacteria</taxon>
        <taxon>Rhodobacterales</taxon>
        <taxon>Roseobacteraceae</taxon>
        <taxon>Alloyangia</taxon>
    </lineage>
</organism>
<keyword evidence="1" id="KW-0413">Isomerase</keyword>
<gene>
    <name evidence="3" type="ORF">CEW88_18880</name>
</gene>
<name>A0A2U8HIJ9_9RHOB</name>
<dbReference type="KEGG" id="ypac:CEW88_18880"/>
<dbReference type="Pfam" id="PF13145">
    <property type="entry name" value="Rotamase_2"/>
    <property type="match status" value="1"/>
</dbReference>